<dbReference type="PANTHER" id="PTHR24031">
    <property type="entry name" value="RNA HELICASE"/>
    <property type="match status" value="1"/>
</dbReference>
<dbReference type="Proteomes" id="UP001497525">
    <property type="component" value="Unassembled WGS sequence"/>
</dbReference>
<keyword evidence="3 7" id="KW-0347">Helicase</keyword>
<dbReference type="EC" id="3.6.4.13" evidence="8"/>
<dbReference type="GO" id="GO:0016787">
    <property type="term" value="F:hydrolase activity"/>
    <property type="evidence" value="ECO:0007669"/>
    <property type="project" value="UniProtKB-KW"/>
</dbReference>
<evidence type="ECO:0000256" key="4">
    <source>
        <dbReference type="ARBA" id="ARBA00022840"/>
    </source>
</evidence>
<dbReference type="SMART" id="SM00487">
    <property type="entry name" value="DEXDc"/>
    <property type="match status" value="1"/>
</dbReference>
<keyword evidence="4 7" id="KW-0067">ATP-binding</keyword>
<feature type="domain" description="Helicase ATP-binding" evidence="9">
    <location>
        <begin position="58"/>
        <end position="235"/>
    </location>
</feature>
<dbReference type="InterPro" id="IPR014014">
    <property type="entry name" value="RNA_helicase_DEAD_Q_motif"/>
</dbReference>
<name>A0AAV2T5Q1_CALDB</name>
<dbReference type="PROSITE" id="PS51194">
    <property type="entry name" value="HELICASE_CTER"/>
    <property type="match status" value="1"/>
</dbReference>
<comment type="similarity">
    <text evidence="7">Belongs to the DEAD box helicase family.</text>
</comment>
<dbReference type="Pfam" id="PF00271">
    <property type="entry name" value="Helicase_C"/>
    <property type="match status" value="1"/>
</dbReference>
<accession>A0AAV2T5Q1</accession>
<evidence type="ECO:0000256" key="1">
    <source>
        <dbReference type="ARBA" id="ARBA00022741"/>
    </source>
</evidence>
<dbReference type="InterPro" id="IPR044742">
    <property type="entry name" value="DEAD/DEAH_RhlB"/>
</dbReference>
<dbReference type="InterPro" id="IPR025313">
    <property type="entry name" value="SPB4-like_CTE"/>
</dbReference>
<feature type="domain" description="DEAD-box RNA helicase Q" evidence="11">
    <location>
        <begin position="27"/>
        <end position="55"/>
    </location>
</feature>
<dbReference type="PROSITE" id="PS00039">
    <property type="entry name" value="DEAD_ATP_HELICASE"/>
    <property type="match status" value="1"/>
</dbReference>
<evidence type="ECO:0000259" key="10">
    <source>
        <dbReference type="PROSITE" id="PS51194"/>
    </source>
</evidence>
<reference evidence="12" key="1">
    <citation type="submission" date="2024-06" db="EMBL/GenBank/DDBJ databases">
        <authorList>
            <person name="Liu X."/>
            <person name="Lenzi L."/>
            <person name="Haldenby T S."/>
            <person name="Uol C."/>
        </authorList>
    </citation>
    <scope>NUCLEOTIDE SEQUENCE</scope>
</reference>
<dbReference type="PROSITE" id="PS51192">
    <property type="entry name" value="HELICASE_ATP_BIND_1"/>
    <property type="match status" value="1"/>
</dbReference>
<gene>
    <name evidence="12" type="ORF">CDAUBV1_LOCUS3719</name>
</gene>
<dbReference type="SUPFAM" id="SSF52540">
    <property type="entry name" value="P-loop containing nucleoside triphosphate hydrolases"/>
    <property type="match status" value="1"/>
</dbReference>
<sequence>MSDKSGGQVGSCDQYDSLKKVNPLQLSYFSQLPLSKPIVNNLKSNGFTKLTEVQKLAIRQVLLGDDVVVEAPTGSGKTLAYLIPMLDRLIISRVTTYDGPVVVILTPTRELARQVSLVLKRLCSGFKFTMLDIMGGKSNQLKKQEWNSICRANILVGTPGRLVQHQTENPLLDLSNVKMLILDEADRLLDPTFQNEMDTIVNNITPDRQTMLFSATQSSTASHLSRLGLKNPVILSTKSPESTLMPVQLHQSYVVVPLEKKLDCLWTLLQSHCKKKIIVFFSTQKQVRFVYELFQLLRPFYRMLQLRGNMSQPKRFQVYDRFASTPTGCVLLATNVAERGLDFPTVHLVIQADCPHSVDEYIHRSGRTARSGQTGRVITFLLPSELEFVELIQERGVTIKLQKFPETPFSRPVSSRAGSLLAAKQDLAGSARCAFRAYLRDYCLVAGSPKDRLDPSKCRSPTAKVFDPTALPLDAFVSSLGLVSMPDLPARCQQWFHFKSDTRSADEKQQAPPDRVVSVPWALTDDLKPETLSADLDDGADDFLVRKPEYASRKAFALTITDNRKLLDLVEDSSTDSESKSETVFEPKSNLAVEIKPKSRKLTHIQRAKRELKRKHRSYAKTVFDDSGQVVRKLVGDIPVFDAEKMNTELTDVYTSAPSHGTLDVEVERKRLHQTIDKEDKKSWKLRLKEKNRLRRKKLKEARKQLQQPAPSATL</sequence>
<dbReference type="CDD" id="cd18787">
    <property type="entry name" value="SF2_C_DEAD"/>
    <property type="match status" value="1"/>
</dbReference>
<dbReference type="InterPro" id="IPR011545">
    <property type="entry name" value="DEAD/DEAH_box_helicase_dom"/>
</dbReference>
<dbReference type="GO" id="GO:0003723">
    <property type="term" value="F:RNA binding"/>
    <property type="evidence" value="ECO:0007669"/>
    <property type="project" value="UniProtKB-UniRule"/>
</dbReference>
<dbReference type="SMART" id="SM01178">
    <property type="entry name" value="DUF4217"/>
    <property type="match status" value="1"/>
</dbReference>
<dbReference type="SMART" id="SM00490">
    <property type="entry name" value="HELICc"/>
    <property type="match status" value="1"/>
</dbReference>
<dbReference type="GO" id="GO:0005524">
    <property type="term" value="F:ATP binding"/>
    <property type="evidence" value="ECO:0007669"/>
    <property type="project" value="UniProtKB-UniRule"/>
</dbReference>
<keyword evidence="2 7" id="KW-0378">Hydrolase</keyword>
<dbReference type="AlphaFoldDB" id="A0AAV2T5Q1"/>
<evidence type="ECO:0000259" key="9">
    <source>
        <dbReference type="PROSITE" id="PS51192"/>
    </source>
</evidence>
<comment type="function">
    <text evidence="8">RNA helicase.</text>
</comment>
<evidence type="ECO:0000259" key="11">
    <source>
        <dbReference type="PROSITE" id="PS51195"/>
    </source>
</evidence>
<feature type="short sequence motif" description="Q motif" evidence="6">
    <location>
        <begin position="27"/>
        <end position="55"/>
    </location>
</feature>
<dbReference type="InterPro" id="IPR001650">
    <property type="entry name" value="Helicase_C-like"/>
</dbReference>
<comment type="caution">
    <text evidence="12">The sequence shown here is derived from an EMBL/GenBank/DDBJ whole genome shotgun (WGS) entry which is preliminary data.</text>
</comment>
<evidence type="ECO:0000256" key="7">
    <source>
        <dbReference type="RuleBase" id="RU000492"/>
    </source>
</evidence>
<dbReference type="PROSITE" id="PS51195">
    <property type="entry name" value="Q_MOTIF"/>
    <property type="match status" value="1"/>
</dbReference>
<dbReference type="Gene3D" id="3.40.50.300">
    <property type="entry name" value="P-loop containing nucleotide triphosphate hydrolases"/>
    <property type="match status" value="2"/>
</dbReference>
<evidence type="ECO:0000256" key="3">
    <source>
        <dbReference type="ARBA" id="ARBA00022806"/>
    </source>
</evidence>
<comment type="catalytic activity">
    <reaction evidence="8">
        <text>ATP + H2O = ADP + phosphate + H(+)</text>
        <dbReference type="Rhea" id="RHEA:13065"/>
        <dbReference type="ChEBI" id="CHEBI:15377"/>
        <dbReference type="ChEBI" id="CHEBI:15378"/>
        <dbReference type="ChEBI" id="CHEBI:30616"/>
        <dbReference type="ChEBI" id="CHEBI:43474"/>
        <dbReference type="ChEBI" id="CHEBI:456216"/>
        <dbReference type="EC" id="3.6.4.13"/>
    </reaction>
</comment>
<dbReference type="InterPro" id="IPR000629">
    <property type="entry name" value="RNA-helicase_DEAD-box_CS"/>
</dbReference>
<evidence type="ECO:0000256" key="2">
    <source>
        <dbReference type="ARBA" id="ARBA00022801"/>
    </source>
</evidence>
<evidence type="ECO:0000313" key="12">
    <source>
        <dbReference type="EMBL" id="CAL5131294.1"/>
    </source>
</evidence>
<dbReference type="CDD" id="cd00268">
    <property type="entry name" value="DEADc"/>
    <property type="match status" value="1"/>
</dbReference>
<dbReference type="Pfam" id="PF00270">
    <property type="entry name" value="DEAD"/>
    <property type="match status" value="1"/>
</dbReference>
<evidence type="ECO:0000256" key="8">
    <source>
        <dbReference type="RuleBase" id="RU365068"/>
    </source>
</evidence>
<comment type="domain">
    <text evidence="8">The Q motif is unique to and characteristic of the DEAD box family of RNA helicases and controls ATP binding and hydrolysis.</text>
</comment>
<protein>
    <recommendedName>
        <fullName evidence="8">ATP-dependent RNA helicase</fullName>
        <ecNumber evidence="8">3.6.4.13</ecNumber>
    </recommendedName>
</protein>
<dbReference type="InterPro" id="IPR014001">
    <property type="entry name" value="Helicase_ATP-bd"/>
</dbReference>
<feature type="domain" description="Helicase C-terminal" evidence="10">
    <location>
        <begin position="248"/>
        <end position="412"/>
    </location>
</feature>
<evidence type="ECO:0000313" key="13">
    <source>
        <dbReference type="Proteomes" id="UP001497525"/>
    </source>
</evidence>
<keyword evidence="5 8" id="KW-0694">RNA-binding</keyword>
<proteinExistence type="inferred from homology"/>
<dbReference type="GO" id="GO:0003724">
    <property type="term" value="F:RNA helicase activity"/>
    <property type="evidence" value="ECO:0007669"/>
    <property type="project" value="UniProtKB-EC"/>
</dbReference>
<evidence type="ECO:0000256" key="6">
    <source>
        <dbReference type="PROSITE-ProRule" id="PRU00552"/>
    </source>
</evidence>
<dbReference type="InterPro" id="IPR027417">
    <property type="entry name" value="P-loop_NTPase"/>
</dbReference>
<keyword evidence="1 7" id="KW-0547">Nucleotide-binding</keyword>
<organism evidence="12 13">
    <name type="scientific">Calicophoron daubneyi</name>
    <name type="common">Rumen fluke</name>
    <name type="synonym">Paramphistomum daubneyi</name>
    <dbReference type="NCBI Taxonomy" id="300641"/>
    <lineage>
        <taxon>Eukaryota</taxon>
        <taxon>Metazoa</taxon>
        <taxon>Spiralia</taxon>
        <taxon>Lophotrochozoa</taxon>
        <taxon>Platyhelminthes</taxon>
        <taxon>Trematoda</taxon>
        <taxon>Digenea</taxon>
        <taxon>Plagiorchiida</taxon>
        <taxon>Pronocephalata</taxon>
        <taxon>Paramphistomoidea</taxon>
        <taxon>Paramphistomidae</taxon>
        <taxon>Calicophoron</taxon>
    </lineage>
</organism>
<dbReference type="EMBL" id="CAXLJL010000090">
    <property type="protein sequence ID" value="CAL5131294.1"/>
    <property type="molecule type" value="Genomic_DNA"/>
</dbReference>
<evidence type="ECO:0000256" key="5">
    <source>
        <dbReference type="ARBA" id="ARBA00022884"/>
    </source>
</evidence>